<accession>A0ABY9RJC5</accession>
<name>A0ABY9RJC5_9BURK</name>
<keyword evidence="2" id="KW-1185">Reference proteome</keyword>
<reference evidence="1" key="1">
    <citation type="submission" date="2023-09" db="EMBL/GenBank/DDBJ databases">
        <title>Undibacterium sp. 20NA77.5 isolated from freshwater.</title>
        <authorList>
            <person name="Le V."/>
            <person name="Ko S.-R."/>
            <person name="Ahn C.-Y."/>
            <person name="Oh H.-M."/>
        </authorList>
    </citation>
    <scope>NUCLEOTIDE SEQUENCE</scope>
    <source>
        <strain evidence="1">20NA77.5</strain>
    </source>
</reference>
<evidence type="ECO:0000313" key="2">
    <source>
        <dbReference type="Proteomes" id="UP001181355"/>
    </source>
</evidence>
<organism evidence="1 2">
    <name type="scientific">Undibacterium cyanobacteriorum</name>
    <dbReference type="NCBI Taxonomy" id="3073561"/>
    <lineage>
        <taxon>Bacteria</taxon>
        <taxon>Pseudomonadati</taxon>
        <taxon>Pseudomonadota</taxon>
        <taxon>Betaproteobacteria</taxon>
        <taxon>Burkholderiales</taxon>
        <taxon>Oxalobacteraceae</taxon>
        <taxon>Undibacterium</taxon>
    </lineage>
</organism>
<evidence type="ECO:0008006" key="3">
    <source>
        <dbReference type="Google" id="ProtNLM"/>
    </source>
</evidence>
<evidence type="ECO:0000313" key="1">
    <source>
        <dbReference type="EMBL" id="WMW81336.1"/>
    </source>
</evidence>
<dbReference type="RefSeq" id="WP_309482816.1">
    <property type="nucleotide sequence ID" value="NZ_CP133720.1"/>
</dbReference>
<protein>
    <recommendedName>
        <fullName evidence="3">4a-hydroxytetrahydrobiopterin dehydratase</fullName>
    </recommendedName>
</protein>
<proteinExistence type="predicted"/>
<dbReference type="EMBL" id="CP133720">
    <property type="protein sequence ID" value="WMW81336.1"/>
    <property type="molecule type" value="Genomic_DNA"/>
</dbReference>
<dbReference type="Proteomes" id="UP001181355">
    <property type="component" value="Chromosome"/>
</dbReference>
<gene>
    <name evidence="1" type="ORF">RF679_03400</name>
</gene>
<sequence length="78" mass="9116">MFRVYWTEHHNDTPQARFRDFDTREMQAALHFIEALRQGQRHGLALQHITMSSQNPHSVGLAGVAEPAADYEWKKRRA</sequence>